<evidence type="ECO:0000256" key="1">
    <source>
        <dbReference type="ARBA" id="ARBA00004479"/>
    </source>
</evidence>
<evidence type="ECO:0000256" key="8">
    <source>
        <dbReference type="ARBA" id="ARBA00022840"/>
    </source>
</evidence>
<evidence type="ECO:0000259" key="15">
    <source>
        <dbReference type="Pfam" id="PF00757"/>
    </source>
</evidence>
<evidence type="ECO:0000256" key="3">
    <source>
        <dbReference type="ARBA" id="ARBA00022553"/>
    </source>
</evidence>
<dbReference type="GO" id="GO:0004714">
    <property type="term" value="F:transmembrane receptor protein tyrosine kinase activity"/>
    <property type="evidence" value="ECO:0007669"/>
    <property type="project" value="UniProtKB-EC"/>
</dbReference>
<keyword evidence="8" id="KW-0067">ATP-binding</keyword>
<evidence type="ECO:0000256" key="11">
    <source>
        <dbReference type="ARBA" id="ARBA00023137"/>
    </source>
</evidence>
<evidence type="ECO:0000256" key="2">
    <source>
        <dbReference type="ARBA" id="ARBA00011902"/>
    </source>
</evidence>
<dbReference type="SMART" id="SM00261">
    <property type="entry name" value="FU"/>
    <property type="match status" value="1"/>
</dbReference>
<keyword evidence="4" id="KW-0808">Transferase</keyword>
<comment type="subcellular location">
    <subcellularLocation>
        <location evidence="1">Membrane</location>
        <topology evidence="1">Single-pass type I membrane protein</topology>
    </subcellularLocation>
</comment>
<evidence type="ECO:0000313" key="17">
    <source>
        <dbReference type="EMBL" id="CAD7225864.1"/>
    </source>
</evidence>
<name>A0A7R8WBN4_9CRUS</name>
<dbReference type="InterPro" id="IPR036116">
    <property type="entry name" value="FN3_sf"/>
</dbReference>
<evidence type="ECO:0000256" key="9">
    <source>
        <dbReference type="ARBA" id="ARBA00022989"/>
    </source>
</evidence>
<keyword evidence="9" id="KW-1133">Transmembrane helix</keyword>
<keyword evidence="13" id="KW-0325">Glycoprotein</keyword>
<feature type="domain" description="Furin-like cysteine-rich" evidence="15">
    <location>
        <begin position="181"/>
        <end position="337"/>
    </location>
</feature>
<dbReference type="GO" id="GO:0016020">
    <property type="term" value="C:membrane"/>
    <property type="evidence" value="ECO:0007669"/>
    <property type="project" value="UniProtKB-SubCell"/>
</dbReference>
<dbReference type="InterPro" id="IPR009030">
    <property type="entry name" value="Growth_fac_rcpt_cys_sf"/>
</dbReference>
<dbReference type="InterPro" id="IPR006212">
    <property type="entry name" value="Furin_repeat"/>
</dbReference>
<dbReference type="GO" id="GO:0005524">
    <property type="term" value="F:ATP binding"/>
    <property type="evidence" value="ECO:0007669"/>
    <property type="project" value="UniProtKB-KW"/>
</dbReference>
<dbReference type="EC" id="2.7.10.1" evidence="2"/>
<dbReference type="InterPro" id="IPR006211">
    <property type="entry name" value="Furin-like_Cys-rich_dom"/>
</dbReference>
<dbReference type="OrthoDB" id="5809444at2759"/>
<evidence type="ECO:0000256" key="6">
    <source>
        <dbReference type="ARBA" id="ARBA00022741"/>
    </source>
</evidence>
<evidence type="ECO:0000256" key="7">
    <source>
        <dbReference type="ARBA" id="ARBA00022777"/>
    </source>
</evidence>
<dbReference type="Pfam" id="PF00757">
    <property type="entry name" value="Furin-like"/>
    <property type="match status" value="1"/>
</dbReference>
<comment type="catalytic activity">
    <reaction evidence="14">
        <text>L-tyrosyl-[protein] + ATP = O-phospho-L-tyrosyl-[protein] + ADP + H(+)</text>
        <dbReference type="Rhea" id="RHEA:10596"/>
        <dbReference type="Rhea" id="RHEA-COMP:10136"/>
        <dbReference type="Rhea" id="RHEA-COMP:20101"/>
        <dbReference type="ChEBI" id="CHEBI:15378"/>
        <dbReference type="ChEBI" id="CHEBI:30616"/>
        <dbReference type="ChEBI" id="CHEBI:46858"/>
        <dbReference type="ChEBI" id="CHEBI:61978"/>
        <dbReference type="ChEBI" id="CHEBI:456216"/>
        <dbReference type="EC" id="2.7.10.1"/>
    </reaction>
</comment>
<keyword evidence="10" id="KW-0472">Membrane</keyword>
<reference evidence="17" key="1">
    <citation type="submission" date="2020-11" db="EMBL/GenBank/DDBJ databases">
        <authorList>
            <person name="Tran Van P."/>
        </authorList>
    </citation>
    <scope>NUCLEOTIDE SEQUENCE</scope>
</reference>
<evidence type="ECO:0000256" key="10">
    <source>
        <dbReference type="ARBA" id="ARBA00023136"/>
    </source>
</evidence>
<keyword evidence="11" id="KW-0829">Tyrosine-protein kinase</keyword>
<keyword evidence="7" id="KW-0418">Kinase</keyword>
<dbReference type="CDD" id="cd00063">
    <property type="entry name" value="FN3"/>
    <property type="match status" value="2"/>
</dbReference>
<evidence type="ECO:0000256" key="12">
    <source>
        <dbReference type="ARBA" id="ARBA00023170"/>
    </source>
</evidence>
<dbReference type="SUPFAM" id="SSF57184">
    <property type="entry name" value="Growth factor receptor domain"/>
    <property type="match status" value="1"/>
</dbReference>
<keyword evidence="6" id="KW-0547">Nucleotide-binding</keyword>
<accession>A0A7R8WBN4</accession>
<dbReference type="CDD" id="cd00064">
    <property type="entry name" value="FU"/>
    <property type="match status" value="1"/>
</dbReference>
<sequence length="805" mass="90442">MQQEQDLCVALLKRWALGLACVIILRLGDGAPSECDHGPCICQGVDIYNDRDYLEARNCSVVEGRLVIFPSIKLTSFSNKDLEFPFLEDIHDYLTLYGAHDFKFRFPKLVIIRGKRPKHNYALLISKLVNTQVFMPSLQIVRVGIGIHDNRNLCPAKMIDWNAIVSSGETWVYKNTELSSCPTCNSSCPRDPEGNLLCWDGSTCQKILQCPGNCPETAAGCIGKECCDPECIGGCVNNSTRGCLACKNYRHNGDCLKSCPDGLVPYNHRCIVTREECLDVRPTLPRIAQDELIPLTKFFDHSCTRDVCPVGYDTRCSPDKSNRTCQPCPGGRCNTICPGSNEDAVYSVESAMKFGGRCVIIDGSLKIHIRYDVVVEAMMEHMKSIEVITGFLKIYGSFPLTSLDFLPNLKEIRGLERDRFNRTLWIQDNRNLMRLWDWEDRAKRNITGIKINGTIFFHDNHRLCFSEIRKLAEQANLPSEVNDLQVMGIPMYSNGDLGNCYDEELIISPEGIKVFSKVIKLTWFRPQQSPKEDILSYVISYREAPPGQNTSMDDIPCAERSWKYVDIEADQGMNANITQLITQLRPATRYAVYISTLMLNPSKGAVSKMHYITTLPGIPSPPRQVKVLPNGTHALNVAWKSPLHENGVVTSYKIEVIKIQQSLSRRRVCDEMSPKNQEFIKDREAIIKTQKNIITDWNEKDAVEDYDIQSALKDHIGILEDHKCRDEPDQCTSICSNPDISSSSSLDDQRIQLLDQFGTGYVPTPFAISPSQPILCCPLFPSPNAPLSQLLVQTSGCGAELCYTA</sequence>
<dbReference type="InterPro" id="IPR000494">
    <property type="entry name" value="Rcpt_L-dom"/>
</dbReference>
<dbReference type="InterPro" id="IPR013783">
    <property type="entry name" value="Ig-like_fold"/>
</dbReference>
<dbReference type="EMBL" id="OB660679">
    <property type="protein sequence ID" value="CAD7225864.1"/>
    <property type="molecule type" value="Genomic_DNA"/>
</dbReference>
<dbReference type="Gene3D" id="3.80.20.20">
    <property type="entry name" value="Receptor L-domain"/>
    <property type="match status" value="2"/>
</dbReference>
<keyword evidence="3" id="KW-0597">Phosphoprotein</keyword>
<evidence type="ECO:0000256" key="5">
    <source>
        <dbReference type="ARBA" id="ARBA00022692"/>
    </source>
</evidence>
<organism evidence="17">
    <name type="scientific">Cyprideis torosa</name>
    <dbReference type="NCBI Taxonomy" id="163714"/>
    <lineage>
        <taxon>Eukaryota</taxon>
        <taxon>Metazoa</taxon>
        <taxon>Ecdysozoa</taxon>
        <taxon>Arthropoda</taxon>
        <taxon>Crustacea</taxon>
        <taxon>Oligostraca</taxon>
        <taxon>Ostracoda</taxon>
        <taxon>Podocopa</taxon>
        <taxon>Podocopida</taxon>
        <taxon>Cytherocopina</taxon>
        <taxon>Cytheroidea</taxon>
        <taxon>Cytherideidae</taxon>
        <taxon>Cyprideis</taxon>
    </lineage>
</organism>
<proteinExistence type="predicted"/>
<evidence type="ECO:0000256" key="13">
    <source>
        <dbReference type="ARBA" id="ARBA00023180"/>
    </source>
</evidence>
<gene>
    <name evidence="17" type="ORF">CTOB1V02_LOCUS3796</name>
</gene>
<dbReference type="Gene3D" id="2.60.40.10">
    <property type="entry name" value="Immunoglobulins"/>
    <property type="match status" value="2"/>
</dbReference>
<feature type="domain" description="Receptor L-domain" evidence="16">
    <location>
        <begin position="58"/>
        <end position="164"/>
    </location>
</feature>
<dbReference type="SUPFAM" id="SSF52058">
    <property type="entry name" value="L domain-like"/>
    <property type="match status" value="2"/>
</dbReference>
<dbReference type="InterPro" id="IPR036941">
    <property type="entry name" value="Rcpt_L-dom_sf"/>
</dbReference>
<evidence type="ECO:0000259" key="16">
    <source>
        <dbReference type="Pfam" id="PF01030"/>
    </source>
</evidence>
<dbReference type="Pfam" id="PF01030">
    <property type="entry name" value="Recep_L_domain"/>
    <property type="match status" value="2"/>
</dbReference>
<dbReference type="AlphaFoldDB" id="A0A7R8WBN4"/>
<dbReference type="InterPro" id="IPR003961">
    <property type="entry name" value="FN3_dom"/>
</dbReference>
<evidence type="ECO:0000256" key="4">
    <source>
        <dbReference type="ARBA" id="ARBA00022679"/>
    </source>
</evidence>
<protein>
    <recommendedName>
        <fullName evidence="2">receptor protein-tyrosine kinase</fullName>
        <ecNumber evidence="2">2.7.10.1</ecNumber>
    </recommendedName>
</protein>
<keyword evidence="5" id="KW-0812">Transmembrane</keyword>
<evidence type="ECO:0000256" key="14">
    <source>
        <dbReference type="ARBA" id="ARBA00051243"/>
    </source>
</evidence>
<feature type="domain" description="Receptor L-domain" evidence="16">
    <location>
        <begin position="358"/>
        <end position="470"/>
    </location>
</feature>
<dbReference type="Gene3D" id="2.10.220.10">
    <property type="entry name" value="Hormone Receptor, Insulin-like Growth Factor Receptor 1, Chain A, domain 2"/>
    <property type="match status" value="1"/>
</dbReference>
<dbReference type="SUPFAM" id="SSF49265">
    <property type="entry name" value="Fibronectin type III"/>
    <property type="match status" value="1"/>
</dbReference>
<keyword evidence="12" id="KW-0675">Receptor</keyword>